<dbReference type="RefSeq" id="WP_160115508.1">
    <property type="nucleotide sequence ID" value="NZ_FNVQ01000002.1"/>
</dbReference>
<dbReference type="NCBIfam" id="TIGR04409">
    <property type="entry name" value="LptC_YrbK"/>
    <property type="match status" value="1"/>
</dbReference>
<dbReference type="Pfam" id="PF06835">
    <property type="entry name" value="LptC"/>
    <property type="match status" value="1"/>
</dbReference>
<keyword evidence="2" id="KW-0997">Cell inner membrane</keyword>
<dbReference type="GO" id="GO:0017089">
    <property type="term" value="F:glycolipid transfer activity"/>
    <property type="evidence" value="ECO:0007669"/>
    <property type="project" value="TreeGrafter"/>
</dbReference>
<dbReference type="GO" id="GO:0015221">
    <property type="term" value="F:lipopolysaccharide transmembrane transporter activity"/>
    <property type="evidence" value="ECO:0007669"/>
    <property type="project" value="InterPro"/>
</dbReference>
<dbReference type="Gene3D" id="2.60.450.10">
    <property type="entry name" value="Lipopolysaccharide (LPS) transport protein A like domain"/>
    <property type="match status" value="1"/>
</dbReference>
<keyword evidence="1" id="KW-1003">Cell membrane</keyword>
<dbReference type="AlphaFoldDB" id="A0A1H6B0J6"/>
<evidence type="ECO:0000256" key="5">
    <source>
        <dbReference type="ARBA" id="ARBA00023136"/>
    </source>
</evidence>
<dbReference type="PANTHER" id="PTHR37481:SF1">
    <property type="entry name" value="LIPOPOLYSACCHARIDE EXPORT SYSTEM PROTEIN LPTC"/>
    <property type="match status" value="1"/>
</dbReference>
<evidence type="ECO:0000256" key="3">
    <source>
        <dbReference type="ARBA" id="ARBA00022692"/>
    </source>
</evidence>
<dbReference type="GO" id="GO:0005886">
    <property type="term" value="C:plasma membrane"/>
    <property type="evidence" value="ECO:0007669"/>
    <property type="project" value="InterPro"/>
</dbReference>
<evidence type="ECO:0000313" key="7">
    <source>
        <dbReference type="EMBL" id="SEG53797.1"/>
    </source>
</evidence>
<evidence type="ECO:0000256" key="4">
    <source>
        <dbReference type="ARBA" id="ARBA00022989"/>
    </source>
</evidence>
<evidence type="ECO:0000256" key="2">
    <source>
        <dbReference type="ARBA" id="ARBA00022519"/>
    </source>
</evidence>
<evidence type="ECO:0000313" key="8">
    <source>
        <dbReference type="Proteomes" id="UP000236745"/>
    </source>
</evidence>
<dbReference type="Proteomes" id="UP000236745">
    <property type="component" value="Unassembled WGS sequence"/>
</dbReference>
<organism evidence="7 8">
    <name type="scientific">Marinobacterium lutimaris</name>
    <dbReference type="NCBI Taxonomy" id="568106"/>
    <lineage>
        <taxon>Bacteria</taxon>
        <taxon>Pseudomonadati</taxon>
        <taxon>Pseudomonadota</taxon>
        <taxon>Gammaproteobacteria</taxon>
        <taxon>Oceanospirillales</taxon>
        <taxon>Oceanospirillaceae</taxon>
        <taxon>Marinobacterium</taxon>
    </lineage>
</organism>
<protein>
    <submittedName>
        <fullName evidence="7">Lipopolysaccharide export system protein LptC</fullName>
    </submittedName>
</protein>
<accession>A0A1H6B0J6</accession>
<dbReference type="PANTHER" id="PTHR37481">
    <property type="entry name" value="LIPOPOLYSACCHARIDE EXPORT SYSTEM PROTEIN LPTC"/>
    <property type="match status" value="1"/>
</dbReference>
<keyword evidence="3 6" id="KW-0812">Transmembrane</keyword>
<dbReference type="InterPro" id="IPR052363">
    <property type="entry name" value="LPS_export_LptC"/>
</dbReference>
<feature type="transmembrane region" description="Helical" evidence="6">
    <location>
        <begin position="7"/>
        <end position="25"/>
    </location>
</feature>
<keyword evidence="5 6" id="KW-0472">Membrane</keyword>
<proteinExistence type="predicted"/>
<dbReference type="OrthoDB" id="5797118at2"/>
<name>A0A1H6B0J6_9GAMM</name>
<dbReference type="GO" id="GO:0030288">
    <property type="term" value="C:outer membrane-bounded periplasmic space"/>
    <property type="evidence" value="ECO:0007669"/>
    <property type="project" value="TreeGrafter"/>
</dbReference>
<dbReference type="InterPro" id="IPR010664">
    <property type="entry name" value="LipoPS_assembly_LptC-rel"/>
</dbReference>
<keyword evidence="8" id="KW-1185">Reference proteome</keyword>
<keyword evidence="4 6" id="KW-1133">Transmembrane helix</keyword>
<dbReference type="InterPro" id="IPR026265">
    <property type="entry name" value="LptC"/>
</dbReference>
<sequence length="189" mass="21406">MLTAGRLRLLIALIIITPFLVWWGLGGSTLPKNPVVREETRSTYDFFMRDNESRYWDENGNLARSWESQEMHHYPARNSSQLLEPIAHMPQQGGGTYKIRANDGWVLDDQSEIQLAGNVEVNHNPQSGPGSLLTTSTLNVFPPRNYAETDAPATLTRNGERTESTGLEVYFDERRVELLSNVRGRYDAP</sequence>
<reference evidence="7 8" key="1">
    <citation type="submission" date="2016-10" db="EMBL/GenBank/DDBJ databases">
        <authorList>
            <person name="de Groot N.N."/>
        </authorList>
    </citation>
    <scope>NUCLEOTIDE SEQUENCE [LARGE SCALE GENOMIC DNA]</scope>
    <source>
        <strain evidence="7 8">DSM 22012</strain>
    </source>
</reference>
<evidence type="ECO:0000256" key="1">
    <source>
        <dbReference type="ARBA" id="ARBA00022475"/>
    </source>
</evidence>
<gene>
    <name evidence="7" type="ORF">SAMN05444390_102299</name>
</gene>
<evidence type="ECO:0000256" key="6">
    <source>
        <dbReference type="SAM" id="Phobius"/>
    </source>
</evidence>
<dbReference type="EMBL" id="FNVQ01000002">
    <property type="protein sequence ID" value="SEG53797.1"/>
    <property type="molecule type" value="Genomic_DNA"/>
</dbReference>